<name>A0A0G4PC62_PENC3</name>
<accession>A0A0G4PC62</accession>
<organism evidence="1 2">
    <name type="scientific">Penicillium camemberti (strain FM 013)</name>
    <dbReference type="NCBI Taxonomy" id="1429867"/>
    <lineage>
        <taxon>Eukaryota</taxon>
        <taxon>Fungi</taxon>
        <taxon>Dikarya</taxon>
        <taxon>Ascomycota</taxon>
        <taxon>Pezizomycotina</taxon>
        <taxon>Eurotiomycetes</taxon>
        <taxon>Eurotiomycetidae</taxon>
        <taxon>Eurotiales</taxon>
        <taxon>Aspergillaceae</taxon>
        <taxon>Penicillium</taxon>
    </lineage>
</organism>
<evidence type="ECO:0000313" key="1">
    <source>
        <dbReference type="EMBL" id="CRL23896.1"/>
    </source>
</evidence>
<gene>
    <name evidence="1" type="ORF">PCAMFM013_S010g000334</name>
</gene>
<dbReference type="AlphaFoldDB" id="A0A0G4PC62"/>
<proteinExistence type="predicted"/>
<reference evidence="1 2" key="1">
    <citation type="journal article" date="2014" name="Nat. Commun.">
        <title>Multiple recent horizontal transfers of a large genomic region in cheese making fungi.</title>
        <authorList>
            <person name="Cheeseman K."/>
            <person name="Ropars J."/>
            <person name="Renault P."/>
            <person name="Dupont J."/>
            <person name="Gouzy J."/>
            <person name="Branca A."/>
            <person name="Abraham A.L."/>
            <person name="Ceppi M."/>
            <person name="Conseiller E."/>
            <person name="Debuchy R."/>
            <person name="Malagnac F."/>
            <person name="Goarin A."/>
            <person name="Silar P."/>
            <person name="Lacoste S."/>
            <person name="Sallet E."/>
            <person name="Bensimon A."/>
            <person name="Giraud T."/>
            <person name="Brygoo Y."/>
        </authorList>
    </citation>
    <scope>NUCLEOTIDE SEQUENCE [LARGE SCALE GENOMIC DNA]</scope>
    <source>
        <strain evidence="2">FM 013</strain>
    </source>
</reference>
<dbReference type="EMBL" id="HG793143">
    <property type="protein sequence ID" value="CRL23896.1"/>
    <property type="molecule type" value="Genomic_DNA"/>
</dbReference>
<protein>
    <submittedName>
        <fullName evidence="1">Thioesterase superfamily</fullName>
    </submittedName>
</protein>
<dbReference type="Proteomes" id="UP000053732">
    <property type="component" value="Unassembled WGS sequence"/>
</dbReference>
<evidence type="ECO:0000313" key="2">
    <source>
        <dbReference type="Proteomes" id="UP000053732"/>
    </source>
</evidence>
<sequence length="39" mass="4521">MASLKFVRSVWESFRATSGLEPRYEIPPCYSRQARCGQL</sequence>
<keyword evidence="2" id="KW-1185">Reference proteome</keyword>